<dbReference type="Proteomes" id="UP000008370">
    <property type="component" value="Unassembled WGS sequence"/>
</dbReference>
<protein>
    <submittedName>
        <fullName evidence="2">Uncharacterized protein</fullName>
    </submittedName>
</protein>
<feature type="compositionally biased region" description="Polar residues" evidence="1">
    <location>
        <begin position="117"/>
        <end position="133"/>
    </location>
</feature>
<dbReference type="InParanoid" id="K5VUI4"/>
<sequence length="803" mass="92099">MPVSRTKKSSRKVSSERKICPFCHSEFGVNGFTKHRAACQRRAKNRAIDEALEEELLHLRISDHDCDTAHLNAIEEINHESPSSPVHQGTTARLLPFILSRLDFNEAVPFADADNDTFVQNPTPTLLQSNSHEQPAAAGTSHNEEPVCQQPQPSGPENASDVPQLNDFKVEYHPSSGIPARTYQFDKYQQERPTAPPPAKLLEFLAVPWHPFRCRDNFEFAEVVLEAGMSQPQISHLLAVVKRIQSGSSEFSFTSHKDITTAWQRASQHHARFSKYTVSAMYNQEEHSFDVHARPLWEWVLDQVKNPLLASSFQWDAQRLYKHDGTSWMRFADDPYTANRMWDAQSELPQGGKPLGLVFSADKAKLSSFGTQNGYPVIVWIANLDVKTWNDKGAGGGQIVGFLPIVHEKAFGHGKPEFVNFKNVIWHKAFYKVIETIEKLSRKKKFLKRISLRDVQNIFWNLARSNPHKTLSFDRLHAYHLGLFGKHLWLEFKLVVEELDRNVRVAIDNQAIAFPSWQGLYHFTKGVLHIEFSDGSKYEDLSKILVFISFRTLTPEISKRGYVLLKLIRRYVECDMYASFEFYETLKEYTPLCVGDKKLKDWNFAKNHSHIHAPNDILAKGVMRNFSTRVKLPPEELPNIPRDASGRIQAKLKLLDKIIECHYLRVDYESKVTWKMVTNYLRCSSDFHKKPRYDGAIVDAGGGNYVIVKLQFAFVVEYGEKLYPLALVQAMQSPMCTQAQRNIDRKLALYCVKAKRTTTFIPLRSIIRGALLYPDLAHIDEYLVVDTVETGDMFLRLKEMFPQ</sequence>
<dbReference type="GeneID" id="18911070"/>
<proteinExistence type="predicted"/>
<dbReference type="KEGG" id="pco:PHACADRAFT_195226"/>
<dbReference type="EMBL" id="JH930472">
    <property type="protein sequence ID" value="EKM55198.1"/>
    <property type="molecule type" value="Genomic_DNA"/>
</dbReference>
<dbReference type="HOGENOM" id="CLU_009122_0_1_1"/>
<evidence type="ECO:0000313" key="2">
    <source>
        <dbReference type="EMBL" id="EKM55198.1"/>
    </source>
</evidence>
<evidence type="ECO:0000256" key="1">
    <source>
        <dbReference type="SAM" id="MobiDB-lite"/>
    </source>
</evidence>
<keyword evidence="3" id="KW-1185">Reference proteome</keyword>
<feature type="compositionally biased region" description="Polar residues" evidence="1">
    <location>
        <begin position="149"/>
        <end position="163"/>
    </location>
</feature>
<dbReference type="InterPro" id="IPR041078">
    <property type="entry name" value="Plavaka"/>
</dbReference>
<reference evidence="2 3" key="1">
    <citation type="journal article" date="2012" name="BMC Genomics">
        <title>Comparative genomics of the white-rot fungi, Phanerochaete carnosa and P. chrysosporium, to elucidate the genetic basis of the distinct wood types they colonize.</title>
        <authorList>
            <person name="Suzuki H."/>
            <person name="MacDonald J."/>
            <person name="Syed K."/>
            <person name="Salamov A."/>
            <person name="Hori C."/>
            <person name="Aerts A."/>
            <person name="Henrissat B."/>
            <person name="Wiebenga A."/>
            <person name="vanKuyk P.A."/>
            <person name="Barry K."/>
            <person name="Lindquist E."/>
            <person name="LaButti K."/>
            <person name="Lapidus A."/>
            <person name="Lucas S."/>
            <person name="Coutinho P."/>
            <person name="Gong Y."/>
            <person name="Samejima M."/>
            <person name="Mahadevan R."/>
            <person name="Abou-Zaid M."/>
            <person name="de Vries R.P."/>
            <person name="Igarashi K."/>
            <person name="Yadav J.S."/>
            <person name="Grigoriev I.V."/>
            <person name="Master E.R."/>
        </authorList>
    </citation>
    <scope>NUCLEOTIDE SEQUENCE [LARGE SCALE GENOMIC DNA]</scope>
    <source>
        <strain evidence="2 3">HHB-10118-sp</strain>
    </source>
</reference>
<organism evidence="2 3">
    <name type="scientific">Phanerochaete carnosa (strain HHB-10118-sp)</name>
    <name type="common">White-rot fungus</name>
    <name type="synonym">Peniophora carnosa</name>
    <dbReference type="NCBI Taxonomy" id="650164"/>
    <lineage>
        <taxon>Eukaryota</taxon>
        <taxon>Fungi</taxon>
        <taxon>Dikarya</taxon>
        <taxon>Basidiomycota</taxon>
        <taxon>Agaricomycotina</taxon>
        <taxon>Agaricomycetes</taxon>
        <taxon>Polyporales</taxon>
        <taxon>Phanerochaetaceae</taxon>
        <taxon>Phanerochaete</taxon>
    </lineage>
</organism>
<evidence type="ECO:0000313" key="3">
    <source>
        <dbReference type="Proteomes" id="UP000008370"/>
    </source>
</evidence>
<dbReference type="AlphaFoldDB" id="K5VUI4"/>
<accession>K5VUI4</accession>
<name>K5VUI4_PHACS</name>
<dbReference type="Pfam" id="PF18759">
    <property type="entry name" value="Plavaka"/>
    <property type="match status" value="1"/>
</dbReference>
<dbReference type="STRING" id="650164.K5VUI4"/>
<feature type="region of interest" description="Disordered" evidence="1">
    <location>
        <begin position="115"/>
        <end position="163"/>
    </location>
</feature>
<dbReference type="OrthoDB" id="2795925at2759"/>
<dbReference type="RefSeq" id="XP_007395535.1">
    <property type="nucleotide sequence ID" value="XM_007395473.1"/>
</dbReference>
<gene>
    <name evidence="2" type="ORF">PHACADRAFT_195226</name>
</gene>